<feature type="chain" id="PRO_5045295722" evidence="1">
    <location>
        <begin position="27"/>
        <end position="300"/>
    </location>
</feature>
<name>A0ABV2MW76_9HYPH</name>
<dbReference type="RefSeq" id="WP_354193307.1">
    <property type="nucleotide sequence ID" value="NZ_JBEPML010000003.1"/>
</dbReference>
<organism evidence="3 4">
    <name type="scientific">Aquamicrobium terrae</name>
    <dbReference type="NCBI Taxonomy" id="1324945"/>
    <lineage>
        <taxon>Bacteria</taxon>
        <taxon>Pseudomonadati</taxon>
        <taxon>Pseudomonadota</taxon>
        <taxon>Alphaproteobacteria</taxon>
        <taxon>Hyphomicrobiales</taxon>
        <taxon>Phyllobacteriaceae</taxon>
        <taxon>Aquamicrobium</taxon>
    </lineage>
</organism>
<keyword evidence="1" id="KW-0732">Signal</keyword>
<feature type="signal peptide" evidence="1">
    <location>
        <begin position="1"/>
        <end position="26"/>
    </location>
</feature>
<dbReference type="InterPro" id="IPR009739">
    <property type="entry name" value="LprI-like_N"/>
</dbReference>
<evidence type="ECO:0000256" key="1">
    <source>
        <dbReference type="SAM" id="SignalP"/>
    </source>
</evidence>
<sequence length="300" mass="33277">MIEFYRSLAAALVLAAGAVPSGAAHAVERDVSHDVRECQEDPRFGETGGAMIGDCLLEISEQVDAEIKRIIARSAKAYCRKEDRSLLVRTQSNWQTYRQGFCELVERSPGNTPAYVNSAACMLSAGRKRLADLAYIVDYGQANCPYQKLLLKDSRFGNPAGVSVEMSSMPLTWKARAQDDKLTLEFSRNERSDDSLIGNVELTGCIFCPDGKEDCDDGVFFTETYGVNSANHSMFYVCHMADGARRLEQFHLSGTLGPFKEREVTEEHGFAWSVDLRELKVVPTNSPRTLIRPDRAGDAQ</sequence>
<protein>
    <submittedName>
        <fullName evidence="3">Uncharacterized protein YecT (DUF1311 family)</fullName>
    </submittedName>
</protein>
<dbReference type="EMBL" id="JBEPML010000003">
    <property type="protein sequence ID" value="MET3791044.1"/>
    <property type="molecule type" value="Genomic_DNA"/>
</dbReference>
<evidence type="ECO:0000259" key="2">
    <source>
        <dbReference type="Pfam" id="PF07007"/>
    </source>
</evidence>
<dbReference type="Gene3D" id="1.20.1270.180">
    <property type="match status" value="1"/>
</dbReference>
<dbReference type="Proteomes" id="UP001549076">
    <property type="component" value="Unassembled WGS sequence"/>
</dbReference>
<gene>
    <name evidence="3" type="ORF">ABID37_001247</name>
</gene>
<evidence type="ECO:0000313" key="3">
    <source>
        <dbReference type="EMBL" id="MET3791044.1"/>
    </source>
</evidence>
<evidence type="ECO:0000313" key="4">
    <source>
        <dbReference type="Proteomes" id="UP001549076"/>
    </source>
</evidence>
<keyword evidence="4" id="KW-1185">Reference proteome</keyword>
<proteinExistence type="predicted"/>
<reference evidence="3 4" key="1">
    <citation type="submission" date="2024-06" db="EMBL/GenBank/DDBJ databases">
        <title>Genomic Encyclopedia of Type Strains, Phase IV (KMG-IV): sequencing the most valuable type-strain genomes for metagenomic binning, comparative biology and taxonomic classification.</title>
        <authorList>
            <person name="Goeker M."/>
        </authorList>
    </citation>
    <scope>NUCLEOTIDE SEQUENCE [LARGE SCALE GENOMIC DNA]</scope>
    <source>
        <strain evidence="3 4">DSM 27865</strain>
    </source>
</reference>
<feature type="domain" description="Lysozyme inhibitor LprI-like N-terminal" evidence="2">
    <location>
        <begin position="52"/>
        <end position="133"/>
    </location>
</feature>
<accession>A0ABV2MW76</accession>
<comment type="caution">
    <text evidence="3">The sequence shown here is derived from an EMBL/GenBank/DDBJ whole genome shotgun (WGS) entry which is preliminary data.</text>
</comment>
<dbReference type="Pfam" id="PF07007">
    <property type="entry name" value="LprI"/>
    <property type="match status" value="1"/>
</dbReference>